<name>A0A9D4UWE1_ADICA</name>
<keyword evidence="2" id="KW-1185">Reference proteome</keyword>
<dbReference type="Proteomes" id="UP000886520">
    <property type="component" value="Chromosome 9"/>
</dbReference>
<evidence type="ECO:0000313" key="1">
    <source>
        <dbReference type="EMBL" id="KAI5075171.1"/>
    </source>
</evidence>
<accession>A0A9D4UWE1</accession>
<reference evidence="1" key="1">
    <citation type="submission" date="2021-01" db="EMBL/GenBank/DDBJ databases">
        <title>Adiantum capillus-veneris genome.</title>
        <authorList>
            <person name="Fang Y."/>
            <person name="Liao Q."/>
        </authorList>
    </citation>
    <scope>NUCLEOTIDE SEQUENCE</scope>
    <source>
        <strain evidence="1">H3</strain>
        <tissue evidence="1">Leaf</tissue>
    </source>
</reference>
<dbReference type="AlphaFoldDB" id="A0A9D4UWE1"/>
<proteinExistence type="predicted"/>
<evidence type="ECO:0000313" key="2">
    <source>
        <dbReference type="Proteomes" id="UP000886520"/>
    </source>
</evidence>
<dbReference type="EMBL" id="JABFUD020000009">
    <property type="protein sequence ID" value="KAI5075171.1"/>
    <property type="molecule type" value="Genomic_DNA"/>
</dbReference>
<gene>
    <name evidence="1" type="ORF">GOP47_0009247</name>
</gene>
<organism evidence="1 2">
    <name type="scientific">Adiantum capillus-veneris</name>
    <name type="common">Maidenhair fern</name>
    <dbReference type="NCBI Taxonomy" id="13818"/>
    <lineage>
        <taxon>Eukaryota</taxon>
        <taxon>Viridiplantae</taxon>
        <taxon>Streptophyta</taxon>
        <taxon>Embryophyta</taxon>
        <taxon>Tracheophyta</taxon>
        <taxon>Polypodiopsida</taxon>
        <taxon>Polypodiidae</taxon>
        <taxon>Polypodiales</taxon>
        <taxon>Pteridineae</taxon>
        <taxon>Pteridaceae</taxon>
        <taxon>Vittarioideae</taxon>
        <taxon>Adiantum</taxon>
    </lineage>
</organism>
<sequence length="94" mass="10890">MDVISYEKHALSCISETREELRNKYPEDRGIVKFARGSYRVKGIIQGYILSLGKLLILLIDKPCWPFPEGPQANREFLHNLHRDRHVPGTEKSL</sequence>
<protein>
    <submittedName>
        <fullName evidence="1">Uncharacterized protein</fullName>
    </submittedName>
</protein>
<comment type="caution">
    <text evidence="1">The sequence shown here is derived from an EMBL/GenBank/DDBJ whole genome shotgun (WGS) entry which is preliminary data.</text>
</comment>